<evidence type="ECO:0000256" key="1">
    <source>
        <dbReference type="ARBA" id="ARBA00004651"/>
    </source>
</evidence>
<feature type="domain" description="ABC transmembrane type-1" evidence="8">
    <location>
        <begin position="75"/>
        <end position="287"/>
    </location>
</feature>
<feature type="transmembrane region" description="Helical" evidence="7">
    <location>
        <begin position="266"/>
        <end position="288"/>
    </location>
</feature>
<dbReference type="PROSITE" id="PS50928">
    <property type="entry name" value="ABC_TM1"/>
    <property type="match status" value="1"/>
</dbReference>
<dbReference type="InterPro" id="IPR000515">
    <property type="entry name" value="MetI-like"/>
</dbReference>
<dbReference type="PANTHER" id="PTHR30193">
    <property type="entry name" value="ABC TRANSPORTER PERMEASE PROTEIN"/>
    <property type="match status" value="1"/>
</dbReference>
<comment type="caution">
    <text evidence="9">The sequence shown here is derived from an EMBL/GenBank/DDBJ whole genome shotgun (WGS) entry which is preliminary data.</text>
</comment>
<keyword evidence="10" id="KW-1185">Reference proteome</keyword>
<dbReference type="Pfam" id="PF00528">
    <property type="entry name" value="BPD_transp_1"/>
    <property type="match status" value="1"/>
</dbReference>
<sequence length="302" mass="34573">MMKKNRKRNGIYREKDFYIFVGLWIIGFIAFTLIPMGYSLYASFTKWDGVSAPQFNGVQNYIRMFVQDERFWGSLKNTLYYTVVSVPLNIGIALLLAILLNKRLPGTNIFRGIIYAPSVLAGVAVYMGWTYLYGNDTGMINHLLYKIFHIIGPNWLQDANWAMTALIIMNVFTCGSVMLIILAGLQDVPAIYYEAAKLDGASPFKMFIKITMPMLSPVLFYVLIMQVIGALQIFTQPYIMTQGGPMFSTYTFGLHLYNQAFRYYDFGYSCALAWVLFAVIMSISIVIFKSSKLWVFYREDVD</sequence>
<keyword evidence="4 7" id="KW-0812">Transmembrane</keyword>
<dbReference type="SUPFAM" id="SSF161098">
    <property type="entry name" value="MetI-like"/>
    <property type="match status" value="1"/>
</dbReference>
<dbReference type="EMBL" id="JACRSZ010000008">
    <property type="protein sequence ID" value="MBC8573249.1"/>
    <property type="molecule type" value="Genomic_DNA"/>
</dbReference>
<gene>
    <name evidence="9" type="ORF">H8716_09155</name>
</gene>
<evidence type="ECO:0000256" key="6">
    <source>
        <dbReference type="ARBA" id="ARBA00023136"/>
    </source>
</evidence>
<keyword evidence="6 7" id="KW-0472">Membrane</keyword>
<protein>
    <submittedName>
        <fullName evidence="9">Sugar ABC transporter permease</fullName>
    </submittedName>
</protein>
<evidence type="ECO:0000256" key="3">
    <source>
        <dbReference type="ARBA" id="ARBA00022475"/>
    </source>
</evidence>
<evidence type="ECO:0000256" key="7">
    <source>
        <dbReference type="RuleBase" id="RU363032"/>
    </source>
</evidence>
<organism evidence="9 10">
    <name type="scientific">Jingyaoa shaoxingensis</name>
    <dbReference type="NCBI Taxonomy" id="2763671"/>
    <lineage>
        <taxon>Bacteria</taxon>
        <taxon>Bacillati</taxon>
        <taxon>Bacillota</taxon>
        <taxon>Clostridia</taxon>
        <taxon>Lachnospirales</taxon>
        <taxon>Lachnospiraceae</taxon>
        <taxon>Jingyaoa</taxon>
    </lineage>
</organism>
<comment type="subcellular location">
    <subcellularLocation>
        <location evidence="1 7">Cell membrane</location>
        <topology evidence="1 7">Multi-pass membrane protein</topology>
    </subcellularLocation>
</comment>
<proteinExistence type="inferred from homology"/>
<dbReference type="InterPro" id="IPR035906">
    <property type="entry name" value="MetI-like_sf"/>
</dbReference>
<dbReference type="RefSeq" id="WP_249308338.1">
    <property type="nucleotide sequence ID" value="NZ_JACRSZ010000008.1"/>
</dbReference>
<evidence type="ECO:0000256" key="2">
    <source>
        <dbReference type="ARBA" id="ARBA00022448"/>
    </source>
</evidence>
<feature type="transmembrane region" description="Helical" evidence="7">
    <location>
        <begin position="112"/>
        <end position="132"/>
    </location>
</feature>
<evidence type="ECO:0000259" key="8">
    <source>
        <dbReference type="PROSITE" id="PS50928"/>
    </source>
</evidence>
<keyword evidence="2 7" id="KW-0813">Transport</keyword>
<keyword evidence="5 7" id="KW-1133">Transmembrane helix</keyword>
<evidence type="ECO:0000256" key="5">
    <source>
        <dbReference type="ARBA" id="ARBA00022989"/>
    </source>
</evidence>
<dbReference type="CDD" id="cd06261">
    <property type="entry name" value="TM_PBP2"/>
    <property type="match status" value="1"/>
</dbReference>
<feature type="transmembrane region" description="Helical" evidence="7">
    <location>
        <begin position="206"/>
        <end position="234"/>
    </location>
</feature>
<dbReference type="Proteomes" id="UP000657421">
    <property type="component" value="Unassembled WGS sequence"/>
</dbReference>
<evidence type="ECO:0000313" key="9">
    <source>
        <dbReference type="EMBL" id="MBC8573249.1"/>
    </source>
</evidence>
<feature type="transmembrane region" description="Helical" evidence="7">
    <location>
        <begin position="79"/>
        <end position="100"/>
    </location>
</feature>
<comment type="similarity">
    <text evidence="7">Belongs to the binding-protein-dependent transport system permease family.</text>
</comment>
<keyword evidence="3" id="KW-1003">Cell membrane</keyword>
<evidence type="ECO:0000256" key="4">
    <source>
        <dbReference type="ARBA" id="ARBA00022692"/>
    </source>
</evidence>
<evidence type="ECO:0000313" key="10">
    <source>
        <dbReference type="Proteomes" id="UP000657421"/>
    </source>
</evidence>
<feature type="transmembrane region" description="Helical" evidence="7">
    <location>
        <begin position="21"/>
        <end position="41"/>
    </location>
</feature>
<dbReference type="InterPro" id="IPR051393">
    <property type="entry name" value="ABC_transporter_permease"/>
</dbReference>
<name>A0ABR7NA15_9FIRM</name>
<dbReference type="Gene3D" id="1.10.3720.10">
    <property type="entry name" value="MetI-like"/>
    <property type="match status" value="1"/>
</dbReference>
<reference evidence="9 10" key="1">
    <citation type="submission" date="2020-08" db="EMBL/GenBank/DDBJ databases">
        <title>Genome public.</title>
        <authorList>
            <person name="Liu C."/>
            <person name="Sun Q."/>
        </authorList>
    </citation>
    <scope>NUCLEOTIDE SEQUENCE [LARGE SCALE GENOMIC DNA]</scope>
    <source>
        <strain evidence="9 10">NSJ-46</strain>
    </source>
</reference>
<dbReference type="PANTHER" id="PTHR30193:SF1">
    <property type="entry name" value="ABC TRANSPORTER PERMEASE PROTEIN YESP-RELATED"/>
    <property type="match status" value="1"/>
</dbReference>
<accession>A0ABR7NA15</accession>
<feature type="transmembrane region" description="Helical" evidence="7">
    <location>
        <begin position="161"/>
        <end position="185"/>
    </location>
</feature>